<sequence length="85" mass="9096">MSTPAALPFEIPANYHDTAPNLLLPTTQPRPVRDGARAWMTLFGACVSYSFPAGHTVMTGWLAIAAPFGYTFTSGAYPDAYTRAG</sequence>
<dbReference type="Proteomes" id="UP000814033">
    <property type="component" value="Unassembled WGS sequence"/>
</dbReference>
<protein>
    <submittedName>
        <fullName evidence="1">Uncharacterized protein</fullName>
    </submittedName>
</protein>
<proteinExistence type="predicted"/>
<keyword evidence="2" id="KW-1185">Reference proteome</keyword>
<evidence type="ECO:0000313" key="2">
    <source>
        <dbReference type="Proteomes" id="UP000814033"/>
    </source>
</evidence>
<comment type="caution">
    <text evidence="1">The sequence shown here is derived from an EMBL/GenBank/DDBJ whole genome shotgun (WGS) entry which is preliminary data.</text>
</comment>
<reference evidence="1" key="2">
    <citation type="journal article" date="2022" name="New Phytol.">
        <title>Evolutionary transition to the ectomycorrhizal habit in the genomes of a hyperdiverse lineage of mushroom-forming fungi.</title>
        <authorList>
            <person name="Looney B."/>
            <person name="Miyauchi S."/>
            <person name="Morin E."/>
            <person name="Drula E."/>
            <person name="Courty P.E."/>
            <person name="Kohler A."/>
            <person name="Kuo A."/>
            <person name="LaButti K."/>
            <person name="Pangilinan J."/>
            <person name="Lipzen A."/>
            <person name="Riley R."/>
            <person name="Andreopoulos W."/>
            <person name="He G."/>
            <person name="Johnson J."/>
            <person name="Nolan M."/>
            <person name="Tritt A."/>
            <person name="Barry K.W."/>
            <person name="Grigoriev I.V."/>
            <person name="Nagy L.G."/>
            <person name="Hibbett D."/>
            <person name="Henrissat B."/>
            <person name="Matheny P.B."/>
            <person name="Labbe J."/>
            <person name="Martin F.M."/>
        </authorList>
    </citation>
    <scope>NUCLEOTIDE SEQUENCE</scope>
    <source>
        <strain evidence="1">FP105234-sp</strain>
    </source>
</reference>
<reference evidence="1" key="1">
    <citation type="submission" date="2021-02" db="EMBL/GenBank/DDBJ databases">
        <authorList>
            <consortium name="DOE Joint Genome Institute"/>
            <person name="Ahrendt S."/>
            <person name="Looney B.P."/>
            <person name="Miyauchi S."/>
            <person name="Morin E."/>
            <person name="Drula E."/>
            <person name="Courty P.E."/>
            <person name="Chicoki N."/>
            <person name="Fauchery L."/>
            <person name="Kohler A."/>
            <person name="Kuo A."/>
            <person name="Labutti K."/>
            <person name="Pangilinan J."/>
            <person name="Lipzen A."/>
            <person name="Riley R."/>
            <person name="Andreopoulos W."/>
            <person name="He G."/>
            <person name="Johnson J."/>
            <person name="Barry K.W."/>
            <person name="Grigoriev I.V."/>
            <person name="Nagy L."/>
            <person name="Hibbett D."/>
            <person name="Henrissat B."/>
            <person name="Matheny P.B."/>
            <person name="Labbe J."/>
            <person name="Martin F."/>
        </authorList>
    </citation>
    <scope>NUCLEOTIDE SEQUENCE</scope>
    <source>
        <strain evidence="1">FP105234-sp</strain>
    </source>
</reference>
<dbReference type="EMBL" id="MU276024">
    <property type="protein sequence ID" value="KAI0043300.1"/>
    <property type="molecule type" value="Genomic_DNA"/>
</dbReference>
<evidence type="ECO:0000313" key="1">
    <source>
        <dbReference type="EMBL" id="KAI0043300.1"/>
    </source>
</evidence>
<name>A0ACB8RHA2_9AGAM</name>
<gene>
    <name evidence="1" type="ORF">FA95DRAFT_411354</name>
</gene>
<accession>A0ACB8RHA2</accession>
<organism evidence="1 2">
    <name type="scientific">Auriscalpium vulgare</name>
    <dbReference type="NCBI Taxonomy" id="40419"/>
    <lineage>
        <taxon>Eukaryota</taxon>
        <taxon>Fungi</taxon>
        <taxon>Dikarya</taxon>
        <taxon>Basidiomycota</taxon>
        <taxon>Agaricomycotina</taxon>
        <taxon>Agaricomycetes</taxon>
        <taxon>Russulales</taxon>
        <taxon>Auriscalpiaceae</taxon>
        <taxon>Auriscalpium</taxon>
    </lineage>
</organism>